<accession>A0ABS5R0I8</accession>
<feature type="transmembrane region" description="Helical" evidence="5">
    <location>
        <begin position="30"/>
        <end position="55"/>
    </location>
</feature>
<feature type="transmembrane region" description="Helical" evidence="5">
    <location>
        <begin position="75"/>
        <end position="97"/>
    </location>
</feature>
<keyword evidence="2 5" id="KW-0812">Transmembrane</keyword>
<keyword evidence="7" id="KW-1185">Reference proteome</keyword>
<keyword evidence="4 5" id="KW-0472">Membrane</keyword>
<dbReference type="EMBL" id="JAAMFK010000005">
    <property type="protein sequence ID" value="MBS9338940.1"/>
    <property type="molecule type" value="Genomic_DNA"/>
</dbReference>
<organism evidence="6 7">
    <name type="scientific">Fructobacillus broussonetiae</name>
    <dbReference type="NCBI Taxonomy" id="2713173"/>
    <lineage>
        <taxon>Bacteria</taxon>
        <taxon>Bacillati</taxon>
        <taxon>Bacillota</taxon>
        <taxon>Bacilli</taxon>
        <taxon>Lactobacillales</taxon>
        <taxon>Lactobacillaceae</taxon>
        <taxon>Fructobacillus</taxon>
    </lineage>
</organism>
<dbReference type="Proteomes" id="UP001519504">
    <property type="component" value="Unassembled WGS sequence"/>
</dbReference>
<evidence type="ECO:0000256" key="5">
    <source>
        <dbReference type="SAM" id="Phobius"/>
    </source>
</evidence>
<evidence type="ECO:0000256" key="3">
    <source>
        <dbReference type="ARBA" id="ARBA00022989"/>
    </source>
</evidence>
<dbReference type="PANTHER" id="PTHR37306">
    <property type="entry name" value="COLICIN V PRODUCTION PROTEIN"/>
    <property type="match status" value="1"/>
</dbReference>
<comment type="caution">
    <text evidence="6">The sequence shown here is derived from an EMBL/GenBank/DDBJ whole genome shotgun (WGS) entry which is preliminary data.</text>
</comment>
<evidence type="ECO:0000256" key="4">
    <source>
        <dbReference type="ARBA" id="ARBA00023136"/>
    </source>
</evidence>
<comment type="subcellular location">
    <subcellularLocation>
        <location evidence="1">Membrane</location>
        <topology evidence="1">Multi-pass membrane protein</topology>
    </subcellularLocation>
</comment>
<evidence type="ECO:0000313" key="6">
    <source>
        <dbReference type="EMBL" id="MBS9338940.1"/>
    </source>
</evidence>
<name>A0ABS5R0I8_9LACO</name>
<feature type="transmembrane region" description="Helical" evidence="5">
    <location>
        <begin position="6"/>
        <end position="23"/>
    </location>
</feature>
<proteinExistence type="predicted"/>
<evidence type="ECO:0000313" key="7">
    <source>
        <dbReference type="Proteomes" id="UP001519504"/>
    </source>
</evidence>
<evidence type="ECO:0000256" key="1">
    <source>
        <dbReference type="ARBA" id="ARBA00004141"/>
    </source>
</evidence>
<feature type="transmembrane region" description="Helical" evidence="5">
    <location>
        <begin position="118"/>
        <end position="139"/>
    </location>
</feature>
<dbReference type="PANTHER" id="PTHR37306:SF1">
    <property type="entry name" value="COLICIN V PRODUCTION PROTEIN"/>
    <property type="match status" value="1"/>
</dbReference>
<evidence type="ECO:0000256" key="2">
    <source>
        <dbReference type="ARBA" id="ARBA00022692"/>
    </source>
</evidence>
<sequence>MILMWIAIIFLLLMFMSGYRTGLVTTLARIALWALVFYIATVLSKPLASVFSTWVSGQFARPSVPSALANDGTQFLSSGLAFAVIMAVGSYMGHFLLRSIHFVRRIPFLGKLDGLLGGALQLVLGIVIAFFLLQLFSVVPNAWLQGQFAENHLLNEFMDQFPVISNQIYHWWL</sequence>
<reference evidence="6 7" key="1">
    <citation type="submission" date="2020-02" db="EMBL/GenBank/DDBJ databases">
        <title>Fructobacillus sp. isolated from paper mulberry of Taiwan.</title>
        <authorList>
            <person name="Lin S.-T."/>
        </authorList>
    </citation>
    <scope>NUCLEOTIDE SEQUENCE [LARGE SCALE GENOMIC DNA]</scope>
    <source>
        <strain evidence="6 7">M2-14</strain>
    </source>
</reference>
<protein>
    <submittedName>
        <fullName evidence="6">CvpA family protein</fullName>
    </submittedName>
</protein>
<dbReference type="Pfam" id="PF02674">
    <property type="entry name" value="Colicin_V"/>
    <property type="match status" value="1"/>
</dbReference>
<dbReference type="InterPro" id="IPR003825">
    <property type="entry name" value="Colicin-V_CvpA"/>
</dbReference>
<keyword evidence="3 5" id="KW-1133">Transmembrane helix</keyword>
<gene>
    <name evidence="6" type="ORF">G6R29_04780</name>
</gene>